<evidence type="ECO:0000256" key="3">
    <source>
        <dbReference type="ARBA" id="ARBA00022722"/>
    </source>
</evidence>
<comment type="similarity">
    <text evidence="7 8">Belongs to the PINc/VapC protein family.</text>
</comment>
<keyword evidence="3 8" id="KW-0540">Nuclease</keyword>
<reference evidence="10" key="2">
    <citation type="submission" date="2021-09" db="EMBL/GenBank/DDBJ databases">
        <authorList>
            <person name="Gilroy R."/>
        </authorList>
    </citation>
    <scope>NUCLEOTIDE SEQUENCE</scope>
    <source>
        <strain evidence="10">ChiGjej1B1-18357</strain>
    </source>
</reference>
<name>A0A921JX91_9ACTN</name>
<dbReference type="PANTHER" id="PTHR33653:SF1">
    <property type="entry name" value="RIBONUCLEASE VAPC2"/>
    <property type="match status" value="1"/>
</dbReference>
<keyword evidence="5 8" id="KW-0378">Hydrolase</keyword>
<keyword evidence="6 8" id="KW-0460">Magnesium</keyword>
<dbReference type="Gene3D" id="3.40.50.1010">
    <property type="entry name" value="5'-nuclease"/>
    <property type="match status" value="1"/>
</dbReference>
<evidence type="ECO:0000256" key="1">
    <source>
        <dbReference type="ARBA" id="ARBA00001946"/>
    </source>
</evidence>
<keyword evidence="4 8" id="KW-0479">Metal-binding</keyword>
<evidence type="ECO:0000313" key="10">
    <source>
        <dbReference type="EMBL" id="HJE89583.1"/>
    </source>
</evidence>
<dbReference type="GO" id="GO:0004540">
    <property type="term" value="F:RNA nuclease activity"/>
    <property type="evidence" value="ECO:0007669"/>
    <property type="project" value="InterPro"/>
</dbReference>
<accession>A0A921JX91</accession>
<gene>
    <name evidence="8" type="primary">vapC</name>
    <name evidence="10" type="ORF">K8V11_01060</name>
</gene>
<dbReference type="RefSeq" id="WP_303910357.1">
    <property type="nucleotide sequence ID" value="NZ_DYXM01000024.1"/>
</dbReference>
<evidence type="ECO:0000256" key="6">
    <source>
        <dbReference type="ARBA" id="ARBA00022842"/>
    </source>
</evidence>
<dbReference type="HAMAP" id="MF_00265">
    <property type="entry name" value="VapC_Nob1"/>
    <property type="match status" value="1"/>
</dbReference>
<evidence type="ECO:0000313" key="11">
    <source>
        <dbReference type="Proteomes" id="UP000776650"/>
    </source>
</evidence>
<dbReference type="EC" id="3.1.-.-" evidence="8"/>
<dbReference type="Pfam" id="PF01850">
    <property type="entry name" value="PIN"/>
    <property type="match status" value="1"/>
</dbReference>
<dbReference type="PANTHER" id="PTHR33653">
    <property type="entry name" value="RIBONUCLEASE VAPC2"/>
    <property type="match status" value="1"/>
</dbReference>
<dbReference type="EMBL" id="DYXM01000024">
    <property type="protein sequence ID" value="HJE89583.1"/>
    <property type="molecule type" value="Genomic_DNA"/>
</dbReference>
<evidence type="ECO:0000256" key="7">
    <source>
        <dbReference type="ARBA" id="ARBA00038093"/>
    </source>
</evidence>
<dbReference type="GO" id="GO:0090729">
    <property type="term" value="F:toxin activity"/>
    <property type="evidence" value="ECO:0007669"/>
    <property type="project" value="UniProtKB-KW"/>
</dbReference>
<dbReference type="InterPro" id="IPR029060">
    <property type="entry name" value="PIN-like_dom_sf"/>
</dbReference>
<protein>
    <recommendedName>
        <fullName evidence="8">Ribonuclease VapC</fullName>
        <shortName evidence="8">RNase VapC</shortName>
        <ecNumber evidence="8">3.1.-.-</ecNumber>
    </recommendedName>
    <alternativeName>
        <fullName evidence="8">Toxin VapC</fullName>
    </alternativeName>
</protein>
<evidence type="ECO:0000256" key="5">
    <source>
        <dbReference type="ARBA" id="ARBA00022801"/>
    </source>
</evidence>
<sequence length="126" mass="14028">MIIDTSAVVAIMRRETDWVHFERAIDESFERFMSASSVLELSIVLRGAADPEIDNFIETMNIEILDVDSSHLRWARHANRAYGRHSGSPAKLNFGDCLVYGAAMSTGKPLLFKGDDFGHTDVPSVL</sequence>
<dbReference type="InterPro" id="IPR002716">
    <property type="entry name" value="PIN_dom"/>
</dbReference>
<dbReference type="GO" id="GO:0000287">
    <property type="term" value="F:magnesium ion binding"/>
    <property type="evidence" value="ECO:0007669"/>
    <property type="project" value="UniProtKB-UniRule"/>
</dbReference>
<comment type="caution">
    <text evidence="10">The sequence shown here is derived from an EMBL/GenBank/DDBJ whole genome shotgun (WGS) entry which is preliminary data.</text>
</comment>
<dbReference type="Proteomes" id="UP000776650">
    <property type="component" value="Unassembled WGS sequence"/>
</dbReference>
<comment type="cofactor">
    <cofactor evidence="1 8">
        <name>Mg(2+)</name>
        <dbReference type="ChEBI" id="CHEBI:18420"/>
    </cofactor>
</comment>
<evidence type="ECO:0000259" key="9">
    <source>
        <dbReference type="Pfam" id="PF01850"/>
    </source>
</evidence>
<dbReference type="CDD" id="cd09871">
    <property type="entry name" value="PIN_MtVapC28-VapC30-like"/>
    <property type="match status" value="1"/>
</dbReference>
<feature type="binding site" evidence="8">
    <location>
        <position position="4"/>
    </location>
    <ligand>
        <name>Mg(2+)</name>
        <dbReference type="ChEBI" id="CHEBI:18420"/>
    </ligand>
</feature>
<keyword evidence="2 8" id="KW-1277">Toxin-antitoxin system</keyword>
<dbReference type="SUPFAM" id="SSF88723">
    <property type="entry name" value="PIN domain-like"/>
    <property type="match status" value="1"/>
</dbReference>
<feature type="binding site" evidence="8">
    <location>
        <position position="96"/>
    </location>
    <ligand>
        <name>Mg(2+)</name>
        <dbReference type="ChEBI" id="CHEBI:18420"/>
    </ligand>
</feature>
<feature type="domain" description="PIN" evidence="9">
    <location>
        <begin position="1"/>
        <end position="121"/>
    </location>
</feature>
<dbReference type="GO" id="GO:0016787">
    <property type="term" value="F:hydrolase activity"/>
    <property type="evidence" value="ECO:0007669"/>
    <property type="project" value="UniProtKB-KW"/>
</dbReference>
<evidence type="ECO:0000256" key="8">
    <source>
        <dbReference type="HAMAP-Rule" id="MF_00265"/>
    </source>
</evidence>
<organism evidence="10 11">
    <name type="scientific">Dietzia timorensis</name>
    <dbReference type="NCBI Taxonomy" id="499555"/>
    <lineage>
        <taxon>Bacteria</taxon>
        <taxon>Bacillati</taxon>
        <taxon>Actinomycetota</taxon>
        <taxon>Actinomycetes</taxon>
        <taxon>Mycobacteriales</taxon>
        <taxon>Dietziaceae</taxon>
        <taxon>Dietzia</taxon>
    </lineage>
</organism>
<reference evidence="10" key="1">
    <citation type="journal article" date="2021" name="PeerJ">
        <title>Extensive microbial diversity within the chicken gut microbiome revealed by metagenomics and culture.</title>
        <authorList>
            <person name="Gilroy R."/>
            <person name="Ravi A."/>
            <person name="Getino M."/>
            <person name="Pursley I."/>
            <person name="Horton D.L."/>
            <person name="Alikhan N.F."/>
            <person name="Baker D."/>
            <person name="Gharbi K."/>
            <person name="Hall N."/>
            <person name="Watson M."/>
            <person name="Adriaenssens E.M."/>
            <person name="Foster-Nyarko E."/>
            <person name="Jarju S."/>
            <person name="Secka A."/>
            <person name="Antonio M."/>
            <person name="Oren A."/>
            <person name="Chaudhuri R.R."/>
            <person name="La Ragione R."/>
            <person name="Hildebrand F."/>
            <person name="Pallen M.J."/>
        </authorList>
    </citation>
    <scope>NUCLEOTIDE SEQUENCE</scope>
    <source>
        <strain evidence="10">ChiGjej1B1-18357</strain>
    </source>
</reference>
<proteinExistence type="inferred from homology"/>
<dbReference type="InterPro" id="IPR022907">
    <property type="entry name" value="VapC_family"/>
</dbReference>
<evidence type="ECO:0000256" key="4">
    <source>
        <dbReference type="ARBA" id="ARBA00022723"/>
    </source>
</evidence>
<comment type="function">
    <text evidence="8">Toxic component of a toxin-antitoxin (TA) system. An RNase.</text>
</comment>
<dbReference type="InterPro" id="IPR050556">
    <property type="entry name" value="Type_II_TA_system_RNase"/>
</dbReference>
<dbReference type="AlphaFoldDB" id="A0A921JX91"/>
<evidence type="ECO:0000256" key="2">
    <source>
        <dbReference type="ARBA" id="ARBA00022649"/>
    </source>
</evidence>
<keyword evidence="8" id="KW-0800">Toxin</keyword>